<evidence type="ECO:0000313" key="1">
    <source>
        <dbReference type="EMBL" id="WAR10582.1"/>
    </source>
</evidence>
<dbReference type="EMBL" id="CP111018">
    <property type="protein sequence ID" value="WAR10582.1"/>
    <property type="molecule type" value="Genomic_DNA"/>
</dbReference>
<gene>
    <name evidence="1" type="ORF">MAR_035658</name>
</gene>
<name>A0ABY7EKS5_MYAAR</name>
<reference evidence="1" key="1">
    <citation type="submission" date="2022-11" db="EMBL/GenBank/DDBJ databases">
        <title>Centuries of genome instability and evolution in soft-shell clam transmissible cancer (bioRxiv).</title>
        <authorList>
            <person name="Hart S.F.M."/>
            <person name="Yonemitsu M.A."/>
            <person name="Giersch R.M."/>
            <person name="Beal B.F."/>
            <person name="Arriagada G."/>
            <person name="Davis B.W."/>
            <person name="Ostrander E.A."/>
            <person name="Goff S.P."/>
            <person name="Metzger M.J."/>
        </authorList>
    </citation>
    <scope>NUCLEOTIDE SEQUENCE</scope>
    <source>
        <strain evidence="1">MELC-2E11</strain>
        <tissue evidence="1">Siphon/mantle</tissue>
    </source>
</reference>
<dbReference type="Proteomes" id="UP001164746">
    <property type="component" value="Chromosome 7"/>
</dbReference>
<proteinExistence type="predicted"/>
<organism evidence="1 2">
    <name type="scientific">Mya arenaria</name>
    <name type="common">Soft-shell clam</name>
    <dbReference type="NCBI Taxonomy" id="6604"/>
    <lineage>
        <taxon>Eukaryota</taxon>
        <taxon>Metazoa</taxon>
        <taxon>Spiralia</taxon>
        <taxon>Lophotrochozoa</taxon>
        <taxon>Mollusca</taxon>
        <taxon>Bivalvia</taxon>
        <taxon>Autobranchia</taxon>
        <taxon>Heteroconchia</taxon>
        <taxon>Euheterodonta</taxon>
        <taxon>Imparidentia</taxon>
        <taxon>Neoheterodontei</taxon>
        <taxon>Myida</taxon>
        <taxon>Myoidea</taxon>
        <taxon>Myidae</taxon>
        <taxon>Mya</taxon>
    </lineage>
</organism>
<protein>
    <submittedName>
        <fullName evidence="1">Uncharacterized protein</fullName>
    </submittedName>
</protein>
<keyword evidence="2" id="KW-1185">Reference proteome</keyword>
<accession>A0ABY7EKS5</accession>
<sequence length="59" mass="6380">MDNRCEDTGCPSPKVCRDGKCVDDDCENTGCPSSMVCRNGKCEDECPPRTVLTSGAKHK</sequence>
<evidence type="ECO:0000313" key="2">
    <source>
        <dbReference type="Proteomes" id="UP001164746"/>
    </source>
</evidence>